<dbReference type="AlphaFoldDB" id="A0A517QCX4"/>
<evidence type="ECO:0000313" key="2">
    <source>
        <dbReference type="Proteomes" id="UP000315647"/>
    </source>
</evidence>
<sequence length="182" mass="21147">MAWETMSFHSINANWQSIERLLSTIRKTHVNGGVILKCFEADDRSLFRKRIFILSNQFESRFQTFLQTVSDSNLLEEFDLEFPLDPLPTFSPIVPLALEGELTHTILSGGAYERFRGSVDEARKLTRDFMASILENQWLSASAFKSDTPWSNWFYDVAWDATYLIFDDKKARIWLLCITDTD</sequence>
<dbReference type="EMBL" id="CP037421">
    <property type="protein sequence ID" value="QDT29477.1"/>
    <property type="molecule type" value="Genomic_DNA"/>
</dbReference>
<accession>A0A517QCX4</accession>
<dbReference type="RefSeq" id="WP_145451544.1">
    <property type="nucleotide sequence ID" value="NZ_CP037421.1"/>
</dbReference>
<keyword evidence="2" id="KW-1185">Reference proteome</keyword>
<reference evidence="1 2" key="1">
    <citation type="submission" date="2019-03" db="EMBL/GenBank/DDBJ databases">
        <title>Deep-cultivation of Planctomycetes and their phenomic and genomic characterization uncovers novel biology.</title>
        <authorList>
            <person name="Wiegand S."/>
            <person name="Jogler M."/>
            <person name="Boedeker C."/>
            <person name="Pinto D."/>
            <person name="Vollmers J."/>
            <person name="Rivas-Marin E."/>
            <person name="Kohn T."/>
            <person name="Peeters S.H."/>
            <person name="Heuer A."/>
            <person name="Rast P."/>
            <person name="Oberbeckmann S."/>
            <person name="Bunk B."/>
            <person name="Jeske O."/>
            <person name="Meyerdierks A."/>
            <person name="Storesund J.E."/>
            <person name="Kallscheuer N."/>
            <person name="Luecker S."/>
            <person name="Lage O.M."/>
            <person name="Pohl T."/>
            <person name="Merkel B.J."/>
            <person name="Hornburger P."/>
            <person name="Mueller R.-W."/>
            <person name="Bruemmer F."/>
            <person name="Labrenz M."/>
            <person name="Spormann A.M."/>
            <person name="Op den Camp H."/>
            <person name="Overmann J."/>
            <person name="Amann R."/>
            <person name="Jetten M.S.M."/>
            <person name="Mascher T."/>
            <person name="Medema M.H."/>
            <person name="Devos D.P."/>
            <person name="Kaster A.-K."/>
            <person name="Ovreas L."/>
            <person name="Rohde M."/>
            <person name="Galperin M.Y."/>
            <person name="Jogler C."/>
        </authorList>
    </citation>
    <scope>NUCLEOTIDE SEQUENCE [LARGE SCALE GENOMIC DNA]</scope>
    <source>
        <strain evidence="1 2">Enr10</strain>
    </source>
</reference>
<evidence type="ECO:0000313" key="1">
    <source>
        <dbReference type="EMBL" id="QDT29477.1"/>
    </source>
</evidence>
<dbReference type="Proteomes" id="UP000315647">
    <property type="component" value="Chromosome"/>
</dbReference>
<gene>
    <name evidence="1" type="ORF">Enr10x_48320</name>
</gene>
<organism evidence="1 2">
    <name type="scientific">Gimesia panareensis</name>
    <dbReference type="NCBI Taxonomy" id="2527978"/>
    <lineage>
        <taxon>Bacteria</taxon>
        <taxon>Pseudomonadati</taxon>
        <taxon>Planctomycetota</taxon>
        <taxon>Planctomycetia</taxon>
        <taxon>Planctomycetales</taxon>
        <taxon>Planctomycetaceae</taxon>
        <taxon>Gimesia</taxon>
    </lineage>
</organism>
<name>A0A517QCX4_9PLAN</name>
<proteinExistence type="predicted"/>
<protein>
    <submittedName>
        <fullName evidence="1">Uncharacterized protein</fullName>
    </submittedName>
</protein>